<dbReference type="SMART" id="SM00387">
    <property type="entry name" value="HATPase_c"/>
    <property type="match status" value="1"/>
</dbReference>
<evidence type="ECO:0000256" key="5">
    <source>
        <dbReference type="ARBA" id="ARBA00023012"/>
    </source>
</evidence>
<dbReference type="SUPFAM" id="SSF55874">
    <property type="entry name" value="ATPase domain of HSP90 chaperone/DNA topoisomerase II/histidine kinase"/>
    <property type="match status" value="1"/>
</dbReference>
<comment type="caution">
    <text evidence="9">The sequence shown here is derived from an EMBL/GenBank/DDBJ whole genome shotgun (WGS) entry which is preliminary data.</text>
</comment>
<keyword evidence="10" id="KW-1185">Reference proteome</keyword>
<keyword evidence="3" id="KW-0808">Transferase</keyword>
<name>A0A317KYX6_9BACI</name>
<protein>
    <recommendedName>
        <fullName evidence="2">histidine kinase</fullName>
        <ecNumber evidence="2">2.7.13.3</ecNumber>
    </recommendedName>
</protein>
<dbReference type="InterPro" id="IPR036890">
    <property type="entry name" value="HATPase_C_sf"/>
</dbReference>
<evidence type="ECO:0000256" key="7">
    <source>
        <dbReference type="SAM" id="Phobius"/>
    </source>
</evidence>
<keyword evidence="7" id="KW-0812">Transmembrane</keyword>
<keyword evidence="4 9" id="KW-0418">Kinase</keyword>
<dbReference type="RefSeq" id="WP_109984761.1">
    <property type="nucleotide sequence ID" value="NZ_QGTD01000011.1"/>
</dbReference>
<keyword evidence="5" id="KW-0902">Two-component regulatory system</keyword>
<feature type="transmembrane region" description="Helical" evidence="7">
    <location>
        <begin position="63"/>
        <end position="90"/>
    </location>
</feature>
<keyword evidence="7" id="KW-1133">Transmembrane helix</keyword>
<dbReference type="OrthoDB" id="9797605at2"/>
<feature type="transmembrane region" description="Helical" evidence="7">
    <location>
        <begin position="102"/>
        <end position="124"/>
    </location>
</feature>
<dbReference type="InterPro" id="IPR056374">
    <property type="entry name" value="DesK/YvfT_N"/>
</dbReference>
<organism evidence="9 10">
    <name type="scientific">Gracilibacillus dipsosauri</name>
    <dbReference type="NCBI Taxonomy" id="178340"/>
    <lineage>
        <taxon>Bacteria</taxon>
        <taxon>Bacillati</taxon>
        <taxon>Bacillota</taxon>
        <taxon>Bacilli</taxon>
        <taxon>Bacillales</taxon>
        <taxon>Bacillaceae</taxon>
        <taxon>Gracilibacillus</taxon>
    </lineage>
</organism>
<reference evidence="9 10" key="1">
    <citation type="submission" date="2018-05" db="EMBL/GenBank/DDBJ databases">
        <title>Genomic analysis of Gracilibacillus dipsosauri DD1 reveals novel features of a salt-tolerant amylase.</title>
        <authorList>
            <person name="Deutch C.E."/>
            <person name="Yang S."/>
        </authorList>
    </citation>
    <scope>NUCLEOTIDE SEQUENCE [LARGE SCALE GENOMIC DNA]</scope>
    <source>
        <strain evidence="9 10">DD1</strain>
    </source>
</reference>
<dbReference type="InterPro" id="IPR003594">
    <property type="entry name" value="HATPase_dom"/>
</dbReference>
<keyword evidence="6" id="KW-0175">Coiled coil</keyword>
<dbReference type="GO" id="GO:0016020">
    <property type="term" value="C:membrane"/>
    <property type="evidence" value="ECO:0007669"/>
    <property type="project" value="InterPro"/>
</dbReference>
<keyword evidence="7" id="KW-0472">Membrane</keyword>
<gene>
    <name evidence="9" type="ORF">DLJ74_12775</name>
</gene>
<evidence type="ECO:0000313" key="9">
    <source>
        <dbReference type="EMBL" id="PWU67970.1"/>
    </source>
</evidence>
<dbReference type="Gene3D" id="3.30.565.10">
    <property type="entry name" value="Histidine kinase-like ATPase, C-terminal domain"/>
    <property type="match status" value="1"/>
</dbReference>
<feature type="coiled-coil region" evidence="6">
    <location>
        <begin position="206"/>
        <end position="233"/>
    </location>
</feature>
<dbReference type="Pfam" id="PF02518">
    <property type="entry name" value="HATPase_c"/>
    <property type="match status" value="1"/>
</dbReference>
<dbReference type="EMBL" id="QGTD01000011">
    <property type="protein sequence ID" value="PWU67970.1"/>
    <property type="molecule type" value="Genomic_DNA"/>
</dbReference>
<dbReference type="GO" id="GO:0046983">
    <property type="term" value="F:protein dimerization activity"/>
    <property type="evidence" value="ECO:0007669"/>
    <property type="project" value="InterPro"/>
</dbReference>
<dbReference type="Proteomes" id="UP000245624">
    <property type="component" value="Unassembled WGS sequence"/>
</dbReference>
<feature type="domain" description="Histidine kinase/HSP90-like ATPase" evidence="8">
    <location>
        <begin position="278"/>
        <end position="366"/>
    </location>
</feature>
<sequence length="376" mass="43389">MQNWYHLFPKNTGLSLYIWIIFCVLPFYFIFRSTALYEIIFGIAVTLIFFITYWISYTSRGRLVYIGLSIEFVINIAMTLLFGYVYFALFSAFFIGNIKRKAGFVTFYVIHLVTTVAAMALAFWLNYDLIIRQIPFLVMTILGVILIPINRYSRLKQEELEGKLEDANRKIARLAIVEERHRIARDLHDTLGQKLSLIGLKSELSRKLMKKDLMAAEKEMQDIQHVARQALKEVREMVSEMRMIKLTDELDHVQQLLTVAGIQNHAEMKVNIDHIPLLIENVLSMCLREAVTNVVKHSEASHCTISIIEKQDSFQLEVTDNGVGTNQTIAFGNGLKGMRERLEFVEGKIKLLKKETDFTIQLTVPKVIKQMEVDEV</sequence>
<evidence type="ECO:0000256" key="6">
    <source>
        <dbReference type="SAM" id="Coils"/>
    </source>
</evidence>
<dbReference type="GO" id="GO:0000155">
    <property type="term" value="F:phosphorelay sensor kinase activity"/>
    <property type="evidence" value="ECO:0007669"/>
    <property type="project" value="InterPro"/>
</dbReference>
<dbReference type="Gene3D" id="1.20.5.1930">
    <property type="match status" value="1"/>
</dbReference>
<accession>A0A317KYX6</accession>
<comment type="catalytic activity">
    <reaction evidence="1">
        <text>ATP + protein L-histidine = ADP + protein N-phospho-L-histidine.</text>
        <dbReference type="EC" id="2.7.13.3"/>
    </reaction>
</comment>
<evidence type="ECO:0000256" key="1">
    <source>
        <dbReference type="ARBA" id="ARBA00000085"/>
    </source>
</evidence>
<dbReference type="PANTHER" id="PTHR24421:SF63">
    <property type="entry name" value="SENSOR HISTIDINE KINASE DESK"/>
    <property type="match status" value="1"/>
</dbReference>
<evidence type="ECO:0000256" key="2">
    <source>
        <dbReference type="ARBA" id="ARBA00012438"/>
    </source>
</evidence>
<dbReference type="InterPro" id="IPR011712">
    <property type="entry name" value="Sig_transdc_His_kin_sub3_dim/P"/>
</dbReference>
<feature type="transmembrane region" description="Helical" evidence="7">
    <location>
        <begin position="130"/>
        <end position="149"/>
    </location>
</feature>
<dbReference type="Pfam" id="PF07730">
    <property type="entry name" value="HisKA_3"/>
    <property type="match status" value="1"/>
</dbReference>
<evidence type="ECO:0000256" key="3">
    <source>
        <dbReference type="ARBA" id="ARBA00022679"/>
    </source>
</evidence>
<dbReference type="InterPro" id="IPR050482">
    <property type="entry name" value="Sensor_HK_TwoCompSys"/>
</dbReference>
<dbReference type="PANTHER" id="PTHR24421">
    <property type="entry name" value="NITRATE/NITRITE SENSOR PROTEIN NARX-RELATED"/>
    <property type="match status" value="1"/>
</dbReference>
<evidence type="ECO:0000259" key="8">
    <source>
        <dbReference type="SMART" id="SM00387"/>
    </source>
</evidence>
<dbReference type="CDD" id="cd16917">
    <property type="entry name" value="HATPase_UhpB-NarQ-NarX-like"/>
    <property type="match status" value="1"/>
</dbReference>
<dbReference type="Pfam" id="PF23540">
    <property type="entry name" value="DesK_N"/>
    <property type="match status" value="1"/>
</dbReference>
<dbReference type="AlphaFoldDB" id="A0A317KYX6"/>
<evidence type="ECO:0000256" key="4">
    <source>
        <dbReference type="ARBA" id="ARBA00022777"/>
    </source>
</evidence>
<feature type="transmembrane region" description="Helical" evidence="7">
    <location>
        <begin position="12"/>
        <end position="31"/>
    </location>
</feature>
<dbReference type="EC" id="2.7.13.3" evidence="2"/>
<evidence type="ECO:0000313" key="10">
    <source>
        <dbReference type="Proteomes" id="UP000245624"/>
    </source>
</evidence>
<proteinExistence type="predicted"/>
<feature type="transmembrane region" description="Helical" evidence="7">
    <location>
        <begin position="36"/>
        <end position="57"/>
    </location>
</feature>